<gene>
    <name evidence="2" type="ORF">JOC94_002386</name>
</gene>
<name>A0ABS2R896_9BACI</name>
<dbReference type="RefSeq" id="WP_077112788.1">
    <property type="nucleotide sequence ID" value="NZ_JAFBFH010000014.1"/>
</dbReference>
<evidence type="ECO:0000313" key="2">
    <source>
        <dbReference type="EMBL" id="MBM7715399.1"/>
    </source>
</evidence>
<dbReference type="InterPro" id="IPR009677">
    <property type="entry name" value="DUF1266"/>
</dbReference>
<accession>A0ABS2R896</accession>
<evidence type="ECO:0000313" key="3">
    <source>
        <dbReference type="Proteomes" id="UP000823485"/>
    </source>
</evidence>
<evidence type="ECO:0000259" key="1">
    <source>
        <dbReference type="Pfam" id="PF06889"/>
    </source>
</evidence>
<sequence>MLHQYSRKKRKQLELYFRCLSTICTDSVLGHYYYVYEFHKAERWLRKQVMKNALLAWNITDAASFKSTIRWLLDDGYRDEYRQIHAHLSALTDASRKRYMETSTNHPDYARRAVVDKFLPQLPSGDIAAFGGGWAIFLSRIGPVYGYVTSETAWKTKIEIARRLQSHYNNWEDYMTAFAAGYAFSQSDPEMKKARHIFNGAMSLFASNTLVDKAVWHQNLLPDKGESLHKQGKLSI</sequence>
<dbReference type="Pfam" id="PF06889">
    <property type="entry name" value="DUF1266"/>
    <property type="match status" value="1"/>
</dbReference>
<keyword evidence="3" id="KW-1185">Reference proteome</keyword>
<protein>
    <recommendedName>
        <fullName evidence="1">DUF1266 domain-containing protein</fullName>
    </recommendedName>
</protein>
<proteinExistence type="predicted"/>
<dbReference type="Proteomes" id="UP000823485">
    <property type="component" value="Unassembled WGS sequence"/>
</dbReference>
<feature type="domain" description="DUF1266" evidence="1">
    <location>
        <begin position="56"/>
        <end position="196"/>
    </location>
</feature>
<reference evidence="2 3" key="1">
    <citation type="submission" date="2021-01" db="EMBL/GenBank/DDBJ databases">
        <title>Genomic Encyclopedia of Type Strains, Phase IV (KMG-IV): sequencing the most valuable type-strain genomes for metagenomic binning, comparative biology and taxonomic classification.</title>
        <authorList>
            <person name="Goeker M."/>
        </authorList>
    </citation>
    <scope>NUCLEOTIDE SEQUENCE [LARGE SCALE GENOMIC DNA]</scope>
    <source>
        <strain evidence="2 3">DSM 105453</strain>
    </source>
</reference>
<dbReference type="EMBL" id="JAFBFH010000014">
    <property type="protein sequence ID" value="MBM7715399.1"/>
    <property type="molecule type" value="Genomic_DNA"/>
</dbReference>
<organism evidence="2 3">
    <name type="scientific">Siminovitchia thermophila</name>
    <dbReference type="NCBI Taxonomy" id="1245522"/>
    <lineage>
        <taxon>Bacteria</taxon>
        <taxon>Bacillati</taxon>
        <taxon>Bacillota</taxon>
        <taxon>Bacilli</taxon>
        <taxon>Bacillales</taxon>
        <taxon>Bacillaceae</taxon>
        <taxon>Siminovitchia</taxon>
    </lineage>
</organism>
<comment type="caution">
    <text evidence="2">The sequence shown here is derived from an EMBL/GenBank/DDBJ whole genome shotgun (WGS) entry which is preliminary data.</text>
</comment>